<organism evidence="3 4">
    <name type="scientific">Pseudonocardia lutea</name>
    <dbReference type="NCBI Taxonomy" id="2172015"/>
    <lineage>
        <taxon>Bacteria</taxon>
        <taxon>Bacillati</taxon>
        <taxon>Actinomycetota</taxon>
        <taxon>Actinomycetes</taxon>
        <taxon>Pseudonocardiales</taxon>
        <taxon>Pseudonocardiaceae</taxon>
        <taxon>Pseudonocardia</taxon>
    </lineage>
</organism>
<feature type="compositionally biased region" description="Basic and acidic residues" evidence="1">
    <location>
        <begin position="1"/>
        <end position="20"/>
    </location>
</feature>
<keyword evidence="4" id="KW-1185">Reference proteome</keyword>
<keyword evidence="2" id="KW-0812">Transmembrane</keyword>
<evidence type="ECO:0000313" key="4">
    <source>
        <dbReference type="Proteomes" id="UP001596119"/>
    </source>
</evidence>
<protein>
    <submittedName>
        <fullName evidence="3">DUF6328 family protein</fullName>
    </submittedName>
</protein>
<evidence type="ECO:0000256" key="2">
    <source>
        <dbReference type="SAM" id="Phobius"/>
    </source>
</evidence>
<comment type="caution">
    <text evidence="3">The sequence shown here is derived from an EMBL/GenBank/DDBJ whole genome shotgun (WGS) entry which is preliminary data.</text>
</comment>
<gene>
    <name evidence="3" type="ORF">ACFQH9_07505</name>
</gene>
<feature type="region of interest" description="Disordered" evidence="1">
    <location>
        <begin position="1"/>
        <end position="33"/>
    </location>
</feature>
<dbReference type="Proteomes" id="UP001596119">
    <property type="component" value="Unassembled WGS sequence"/>
</dbReference>
<keyword evidence="2" id="KW-0472">Membrane</keyword>
<proteinExistence type="predicted"/>
<feature type="transmembrane region" description="Helical" evidence="2">
    <location>
        <begin position="126"/>
        <end position="146"/>
    </location>
</feature>
<dbReference type="EMBL" id="JBHSQK010000011">
    <property type="protein sequence ID" value="MFC5948119.1"/>
    <property type="molecule type" value="Genomic_DNA"/>
</dbReference>
<dbReference type="RefSeq" id="WP_379565175.1">
    <property type="nucleotide sequence ID" value="NZ_JBHSQK010000011.1"/>
</dbReference>
<sequence>MDPERTETRSGSHPDPRVDDGRDEDAAWNLRERRETPTERLDRNWADLLQELRVSQTGVQLLTGLLLTVPFQSRFGDILPHQRVVYLVTTALSVVATGLLIAPVMLHRMLFRLHGRRPLVAASQRFAIAGLATLGLAVLGVVELIFDVVLGWVAGVIAAVAALVLLGVLWGLVPALVRRRLHEG</sequence>
<accession>A0ABW1I6X5</accession>
<reference evidence="4" key="1">
    <citation type="journal article" date="2019" name="Int. J. Syst. Evol. Microbiol.">
        <title>The Global Catalogue of Microorganisms (GCM) 10K type strain sequencing project: providing services to taxonomists for standard genome sequencing and annotation.</title>
        <authorList>
            <consortium name="The Broad Institute Genomics Platform"/>
            <consortium name="The Broad Institute Genome Sequencing Center for Infectious Disease"/>
            <person name="Wu L."/>
            <person name="Ma J."/>
        </authorList>
    </citation>
    <scope>NUCLEOTIDE SEQUENCE [LARGE SCALE GENOMIC DNA]</scope>
    <source>
        <strain evidence="4">CGMCC 4.7397</strain>
    </source>
</reference>
<dbReference type="InterPro" id="IPR046291">
    <property type="entry name" value="DUF6328"/>
</dbReference>
<feature type="transmembrane region" description="Helical" evidence="2">
    <location>
        <begin position="152"/>
        <end position="177"/>
    </location>
</feature>
<evidence type="ECO:0000256" key="1">
    <source>
        <dbReference type="SAM" id="MobiDB-lite"/>
    </source>
</evidence>
<evidence type="ECO:0000313" key="3">
    <source>
        <dbReference type="EMBL" id="MFC5948119.1"/>
    </source>
</evidence>
<name>A0ABW1I6X5_9PSEU</name>
<keyword evidence="2" id="KW-1133">Transmembrane helix</keyword>
<feature type="transmembrane region" description="Helical" evidence="2">
    <location>
        <begin position="84"/>
        <end position="106"/>
    </location>
</feature>
<dbReference type="Pfam" id="PF19853">
    <property type="entry name" value="DUF6328"/>
    <property type="match status" value="1"/>
</dbReference>